<evidence type="ECO:0000256" key="3">
    <source>
        <dbReference type="ARBA" id="ARBA00017057"/>
    </source>
</evidence>
<keyword evidence="6 10" id="KW-1133">Transmembrane helix</keyword>
<keyword evidence="7 10" id="KW-0472">Membrane</keyword>
<comment type="function">
    <text evidence="8">Component of the signal peptidase complex (SPC) which catalyzes the cleavage of N-terminal signal sequences from nascent proteins as they are translocated into the lumen of the endoplasmic reticulum. Enhances the enzymatic activity of SPC and facilitates the interactions between different components of the translocation site.</text>
</comment>
<accession>A0A6A5W799</accession>
<dbReference type="GO" id="GO:0005787">
    <property type="term" value="C:signal peptidase complex"/>
    <property type="evidence" value="ECO:0007669"/>
    <property type="project" value="InterPro"/>
</dbReference>
<dbReference type="PANTHER" id="PTHR13085:SF0">
    <property type="entry name" value="SIGNAL PEPTIDASE COMPLEX SUBUNIT 2"/>
    <property type="match status" value="1"/>
</dbReference>
<evidence type="ECO:0000256" key="10">
    <source>
        <dbReference type="SAM" id="Phobius"/>
    </source>
</evidence>
<dbReference type="AlphaFoldDB" id="A0A6A5W799"/>
<dbReference type="GO" id="GO:0006465">
    <property type="term" value="P:signal peptide processing"/>
    <property type="evidence" value="ECO:0007669"/>
    <property type="project" value="InterPro"/>
</dbReference>
<keyword evidence="4 10" id="KW-0812">Transmembrane</keyword>
<evidence type="ECO:0000256" key="9">
    <source>
        <dbReference type="SAM" id="MobiDB-lite"/>
    </source>
</evidence>
<sequence length="247" mass="26791">MSATTKIAVHSLADLKNTSDDALPNYLTSLKFKQNHTQTDIRLALGYTAVAISGALFYIDWKFGWEVTKPYTAPAVIAYFILNTAFSYWIWFVENGVIFEGEGKTGKLRIQTSTKKHMPVYNLTAIFTPTYASGSSSSSKSTTGPQQTLHLRAPFTRWFTADGYFVAKPFQQWLASEIPIIGAADPKNVVEDIGRGNQTQTEAERVLNLGGDSNVLEVLEQLKKGAAAVGGGAGTGSSAGKGGKRRK</sequence>
<dbReference type="EMBL" id="ML977622">
    <property type="protein sequence ID" value="KAF1996734.1"/>
    <property type="molecule type" value="Genomic_DNA"/>
</dbReference>
<evidence type="ECO:0000256" key="1">
    <source>
        <dbReference type="ARBA" id="ARBA00004477"/>
    </source>
</evidence>
<feature type="region of interest" description="Disordered" evidence="9">
    <location>
        <begin position="226"/>
        <end position="247"/>
    </location>
</feature>
<evidence type="ECO:0000313" key="11">
    <source>
        <dbReference type="EMBL" id="KAF1996734.1"/>
    </source>
</evidence>
<gene>
    <name evidence="11" type="ORF">P154DRAFT_565916</name>
</gene>
<dbReference type="Proteomes" id="UP000799779">
    <property type="component" value="Unassembled WGS sequence"/>
</dbReference>
<evidence type="ECO:0000313" key="12">
    <source>
        <dbReference type="Proteomes" id="UP000799779"/>
    </source>
</evidence>
<evidence type="ECO:0000256" key="5">
    <source>
        <dbReference type="ARBA" id="ARBA00022824"/>
    </source>
</evidence>
<dbReference type="InterPro" id="IPR009582">
    <property type="entry name" value="Spc2/SPCS2"/>
</dbReference>
<dbReference type="GO" id="GO:0045047">
    <property type="term" value="P:protein targeting to ER"/>
    <property type="evidence" value="ECO:0007669"/>
    <property type="project" value="TreeGrafter"/>
</dbReference>
<comment type="similarity">
    <text evidence="2">Belongs to the SPCS2 family.</text>
</comment>
<reference evidence="11" key="1">
    <citation type="journal article" date="2020" name="Stud. Mycol.">
        <title>101 Dothideomycetes genomes: a test case for predicting lifestyles and emergence of pathogens.</title>
        <authorList>
            <person name="Haridas S."/>
            <person name="Albert R."/>
            <person name="Binder M."/>
            <person name="Bloem J."/>
            <person name="Labutti K."/>
            <person name="Salamov A."/>
            <person name="Andreopoulos B."/>
            <person name="Baker S."/>
            <person name="Barry K."/>
            <person name="Bills G."/>
            <person name="Bluhm B."/>
            <person name="Cannon C."/>
            <person name="Castanera R."/>
            <person name="Culley D."/>
            <person name="Daum C."/>
            <person name="Ezra D."/>
            <person name="Gonzalez J."/>
            <person name="Henrissat B."/>
            <person name="Kuo A."/>
            <person name="Liang C."/>
            <person name="Lipzen A."/>
            <person name="Lutzoni F."/>
            <person name="Magnuson J."/>
            <person name="Mondo S."/>
            <person name="Nolan M."/>
            <person name="Ohm R."/>
            <person name="Pangilinan J."/>
            <person name="Park H.-J."/>
            <person name="Ramirez L."/>
            <person name="Alfaro M."/>
            <person name="Sun H."/>
            <person name="Tritt A."/>
            <person name="Yoshinaga Y."/>
            <person name="Zwiers L.-H."/>
            <person name="Turgeon B."/>
            <person name="Goodwin S."/>
            <person name="Spatafora J."/>
            <person name="Crous P."/>
            <person name="Grigoriev I."/>
        </authorList>
    </citation>
    <scope>NUCLEOTIDE SEQUENCE</scope>
    <source>
        <strain evidence="11">CBS 123094</strain>
    </source>
</reference>
<keyword evidence="5" id="KW-0256">Endoplasmic reticulum</keyword>
<feature type="transmembrane region" description="Helical" evidence="10">
    <location>
        <begin position="71"/>
        <end position="91"/>
    </location>
</feature>
<dbReference type="Pfam" id="PF06703">
    <property type="entry name" value="SPC25"/>
    <property type="match status" value="1"/>
</dbReference>
<dbReference type="OrthoDB" id="29558at2759"/>
<evidence type="ECO:0000256" key="4">
    <source>
        <dbReference type="ARBA" id="ARBA00022692"/>
    </source>
</evidence>
<evidence type="ECO:0000256" key="2">
    <source>
        <dbReference type="ARBA" id="ARBA00007324"/>
    </source>
</evidence>
<feature type="transmembrane region" description="Helical" evidence="10">
    <location>
        <begin position="41"/>
        <end position="59"/>
    </location>
</feature>
<comment type="subcellular location">
    <subcellularLocation>
        <location evidence="1">Endoplasmic reticulum membrane</location>
        <topology evidence="1">Multi-pass membrane protein</topology>
    </subcellularLocation>
</comment>
<name>A0A6A5W799_9PLEO</name>
<evidence type="ECO:0000256" key="6">
    <source>
        <dbReference type="ARBA" id="ARBA00022989"/>
    </source>
</evidence>
<evidence type="ECO:0000256" key="8">
    <source>
        <dbReference type="ARBA" id="ARBA00045608"/>
    </source>
</evidence>
<evidence type="ECO:0000256" key="7">
    <source>
        <dbReference type="ARBA" id="ARBA00023136"/>
    </source>
</evidence>
<keyword evidence="12" id="KW-1185">Reference proteome</keyword>
<dbReference type="PANTHER" id="PTHR13085">
    <property type="entry name" value="MICROSOMAL SIGNAL PEPTIDASE 25 KDA SUBUNIT"/>
    <property type="match status" value="1"/>
</dbReference>
<organism evidence="11 12">
    <name type="scientific">Amniculicola lignicola CBS 123094</name>
    <dbReference type="NCBI Taxonomy" id="1392246"/>
    <lineage>
        <taxon>Eukaryota</taxon>
        <taxon>Fungi</taxon>
        <taxon>Dikarya</taxon>
        <taxon>Ascomycota</taxon>
        <taxon>Pezizomycotina</taxon>
        <taxon>Dothideomycetes</taxon>
        <taxon>Pleosporomycetidae</taxon>
        <taxon>Pleosporales</taxon>
        <taxon>Amniculicolaceae</taxon>
        <taxon>Amniculicola</taxon>
    </lineage>
</organism>
<feature type="compositionally biased region" description="Gly residues" evidence="9">
    <location>
        <begin position="228"/>
        <end position="241"/>
    </location>
</feature>
<protein>
    <recommendedName>
        <fullName evidence="3">Signal peptidase complex subunit 2</fullName>
    </recommendedName>
</protein>
<proteinExistence type="inferred from homology"/>